<accession>A0A088MFD6</accession>
<organism evidence="2 3">
    <name type="scientific">Orthobunyavirus bwambaense</name>
    <dbReference type="NCBI Taxonomy" id="3052384"/>
    <lineage>
        <taxon>Viruses</taxon>
        <taxon>Riboviria</taxon>
        <taxon>Orthornavirae</taxon>
        <taxon>Negarnaviricota</taxon>
        <taxon>Polyploviricotina</taxon>
        <taxon>Bunyaviricetes</taxon>
        <taxon>Elliovirales</taxon>
        <taxon>Peribunyaviridae</taxon>
        <taxon>Orthobunyavirus</taxon>
    </lineage>
</organism>
<proteinExistence type="predicted"/>
<evidence type="ECO:0000313" key="2">
    <source>
        <dbReference type="EMBL" id="AIN37043.1"/>
    </source>
</evidence>
<protein>
    <recommendedName>
        <fullName evidence="1">Non-structural protein NS-S</fullName>
    </recommendedName>
</protein>
<dbReference type="GO" id="GO:0016032">
    <property type="term" value="P:viral process"/>
    <property type="evidence" value="ECO:0007669"/>
    <property type="project" value="InterPro"/>
</dbReference>
<sequence>MMSTRLMPMSLTLIQDIWILKITIQGHSIQIPLGHSSSMPQRPRMCSAINLTRRSILNLETGRWRLSIIIFLETGTTQLVKMILPSTEFQDI</sequence>
<dbReference type="EMBL" id="KJ867185">
    <property type="protein sequence ID" value="AIN37043.1"/>
    <property type="molecule type" value="Viral_cRNA"/>
</dbReference>
<evidence type="ECO:0000313" key="3">
    <source>
        <dbReference type="Proteomes" id="UP000115896"/>
    </source>
</evidence>
<reference evidence="2 3" key="1">
    <citation type="journal article" date="2014" name="PLoS Negl. Trop. Dis.">
        <title>Molecular characterization of human pathogenic bunyaviruses of the nyando and bwamba/pongola virus groups leads to the genetic identification of mojui dos campos and kaeng khoi virus.</title>
        <authorList>
            <person name="Groseth A."/>
            <person name="Mampilli V."/>
            <person name="Weisend C."/>
            <person name="Dahlstrom E."/>
            <person name="Porcella S.F."/>
            <person name="Russell B.J."/>
            <person name="Tesh R.B."/>
            <person name="Ebihara H."/>
        </authorList>
    </citation>
    <scope>NUCLEOTIDE SEQUENCE [LARGE SCALE GENOMIC DNA]</scope>
    <source>
        <strain evidence="2">UgAr1888</strain>
    </source>
</reference>
<dbReference type="Pfam" id="PF01104">
    <property type="entry name" value="Bunya_NS-S"/>
    <property type="match status" value="1"/>
</dbReference>
<dbReference type="Proteomes" id="UP000115896">
    <property type="component" value="Genome"/>
</dbReference>
<name>A0A088MFD6_9VIRU</name>
<dbReference type="PIRSF" id="PIRSF003954">
    <property type="entry name" value="NS-S_OrthobunV"/>
    <property type="match status" value="1"/>
</dbReference>
<dbReference type="InterPro" id="IPR000797">
    <property type="entry name" value="Bunya_NSs"/>
</dbReference>
<evidence type="ECO:0000256" key="1">
    <source>
        <dbReference type="ARBA" id="ARBA00014100"/>
    </source>
</evidence>